<dbReference type="GO" id="GO:0004089">
    <property type="term" value="F:carbonate dehydratase activity"/>
    <property type="evidence" value="ECO:0007669"/>
    <property type="project" value="UniProtKB-UniRule"/>
</dbReference>
<keyword evidence="8" id="KW-0732">Signal</keyword>
<dbReference type="GeneID" id="103054833"/>
<organism evidence="19 20">
    <name type="scientific">Python bivittatus</name>
    <name type="common">Burmese python</name>
    <name type="synonym">Python molurus bivittatus</name>
    <dbReference type="NCBI Taxonomy" id="176946"/>
    <lineage>
        <taxon>Eukaryota</taxon>
        <taxon>Metazoa</taxon>
        <taxon>Chordata</taxon>
        <taxon>Craniata</taxon>
        <taxon>Vertebrata</taxon>
        <taxon>Euteleostomi</taxon>
        <taxon>Lepidosauria</taxon>
        <taxon>Squamata</taxon>
        <taxon>Bifurcata</taxon>
        <taxon>Unidentata</taxon>
        <taxon>Episquamata</taxon>
        <taxon>Toxicofera</taxon>
        <taxon>Serpentes</taxon>
        <taxon>Henophidia</taxon>
        <taxon>Pythonidae</taxon>
        <taxon>Python</taxon>
    </lineage>
</organism>
<dbReference type="GO" id="GO:0098552">
    <property type="term" value="C:side of membrane"/>
    <property type="evidence" value="ECO:0007669"/>
    <property type="project" value="UniProtKB-KW"/>
</dbReference>
<evidence type="ECO:0000256" key="11">
    <source>
        <dbReference type="ARBA" id="ARBA00023157"/>
    </source>
</evidence>
<evidence type="ECO:0000313" key="20">
    <source>
        <dbReference type="RefSeq" id="XP_025028553.1"/>
    </source>
</evidence>
<comment type="function">
    <text evidence="17">Reversible hydration of carbon dioxide.</text>
</comment>
<dbReference type="GO" id="GO:0005886">
    <property type="term" value="C:plasma membrane"/>
    <property type="evidence" value="ECO:0007669"/>
    <property type="project" value="UniProtKB-SubCell"/>
</dbReference>
<evidence type="ECO:0000256" key="5">
    <source>
        <dbReference type="ARBA" id="ARBA00022475"/>
    </source>
</evidence>
<keyword evidence="10" id="KW-0472">Membrane</keyword>
<evidence type="ECO:0000256" key="1">
    <source>
        <dbReference type="ARBA" id="ARBA00001947"/>
    </source>
</evidence>
<evidence type="ECO:0000256" key="17">
    <source>
        <dbReference type="RuleBase" id="RU367011"/>
    </source>
</evidence>
<evidence type="ECO:0000256" key="13">
    <source>
        <dbReference type="ARBA" id="ARBA00023239"/>
    </source>
</evidence>
<dbReference type="OrthoDB" id="429145at2759"/>
<proteinExistence type="inferred from homology"/>
<dbReference type="Gene3D" id="3.10.200.10">
    <property type="entry name" value="Alpha carbonic anhydrase"/>
    <property type="match status" value="1"/>
</dbReference>
<evidence type="ECO:0000256" key="3">
    <source>
        <dbReference type="ARBA" id="ARBA00010718"/>
    </source>
</evidence>
<evidence type="ECO:0000256" key="7">
    <source>
        <dbReference type="ARBA" id="ARBA00022723"/>
    </source>
</evidence>
<comment type="function">
    <text evidence="15">Catalyzes the reversible hydration of carbon dioxide into bicarbonate and protons and thus is essential to maintaining intracellular and extracellular pH. May stimulate the sodium/bicarbonate transporter activity of SLC4A4 that acts in pH homeostasis. It is essential for acid overload removal from the retina and retina epithelium, and acid release in the choriocapillaris in the choroid.</text>
</comment>
<dbReference type="PROSITE" id="PS51144">
    <property type="entry name" value="ALPHA_CA_2"/>
    <property type="match status" value="1"/>
</dbReference>
<feature type="domain" description="Alpha-carbonic anhydrase" evidence="18">
    <location>
        <begin position="110"/>
        <end position="378"/>
    </location>
</feature>
<evidence type="ECO:0000256" key="9">
    <source>
        <dbReference type="ARBA" id="ARBA00022833"/>
    </source>
</evidence>
<keyword evidence="5" id="KW-1003">Cell membrane</keyword>
<evidence type="ECO:0000256" key="6">
    <source>
        <dbReference type="ARBA" id="ARBA00022622"/>
    </source>
</evidence>
<dbReference type="EC" id="4.2.1.1" evidence="17"/>
<dbReference type="InterPro" id="IPR018338">
    <property type="entry name" value="Carbonic_anhydrase_a-class_CS"/>
</dbReference>
<dbReference type="RefSeq" id="XP_025028553.1">
    <property type="nucleotide sequence ID" value="XM_025172785.1"/>
</dbReference>
<dbReference type="AlphaFoldDB" id="A0A9F5N4K4"/>
<dbReference type="SUPFAM" id="SSF51069">
    <property type="entry name" value="Carbonic anhydrase"/>
    <property type="match status" value="1"/>
</dbReference>
<evidence type="ECO:0000256" key="4">
    <source>
        <dbReference type="ARBA" id="ARBA00011736"/>
    </source>
</evidence>
<keyword evidence="6" id="KW-0336">GPI-anchor</keyword>
<protein>
    <recommendedName>
        <fullName evidence="17">Carbonic anhydrase</fullName>
        <ecNumber evidence="17">4.2.1.1</ecNumber>
    </recommendedName>
</protein>
<keyword evidence="9 17" id="KW-0862">Zinc</keyword>
<sequence length="404" mass="44738">MARRGDGGKLSSGIKTVEQVGNCEQSTRHLSSPSAREAMGCLHGFALLVLYSAVTAAAASEAHGWWPKAPVDLAELTGSFPHPVRAAAQPSPTGLKTPLDVPLLPCPNGKNWCYLSQQCQVQGCKEPRQWATLFRDCGKKDQSPVNILTQQVQYDNSLKAFNFKNYDIKPSKKWTMQNNGHTVQVQLDGSGMVELGGLTGRYKAMQFHFHWGSQEGELLSPGSEHSIDGERYAMELHIVHIKEEFNDVASAIKGKGVAVLGFFIKAGNKNANYEPLISNFKAISAAGNKTEIPALALGSLIPEKKDLTSFYRYKGSLTTPGCNEEVIWTLFEKPIELGSQQIQEFWKKLYFDTNTKFSMMDNFRPVQPIYSRTVYKSNSNTLLPPRNVLLLISTAVYLAFTLIQ</sequence>
<keyword evidence="14" id="KW-0449">Lipoprotein</keyword>
<evidence type="ECO:0000259" key="18">
    <source>
        <dbReference type="PROSITE" id="PS51144"/>
    </source>
</evidence>
<comment type="catalytic activity">
    <reaction evidence="16">
        <text>hydrogencarbonate + H(+) = CO2 + H2O</text>
        <dbReference type="Rhea" id="RHEA:10748"/>
        <dbReference type="ChEBI" id="CHEBI:15377"/>
        <dbReference type="ChEBI" id="CHEBI:15378"/>
        <dbReference type="ChEBI" id="CHEBI:16526"/>
        <dbReference type="ChEBI" id="CHEBI:17544"/>
        <dbReference type="EC" id="4.2.1.1"/>
    </reaction>
    <physiologicalReaction direction="left-to-right" evidence="16">
        <dbReference type="Rhea" id="RHEA:10749"/>
    </physiologicalReaction>
    <physiologicalReaction direction="right-to-left" evidence="16">
        <dbReference type="Rhea" id="RHEA:10750"/>
    </physiologicalReaction>
</comment>
<dbReference type="GO" id="GO:0008270">
    <property type="term" value="F:zinc ion binding"/>
    <property type="evidence" value="ECO:0007669"/>
    <property type="project" value="UniProtKB-UniRule"/>
</dbReference>
<comment type="cofactor">
    <cofactor evidence="1 17">
        <name>Zn(2+)</name>
        <dbReference type="ChEBI" id="CHEBI:29105"/>
    </cofactor>
</comment>
<dbReference type="InterPro" id="IPR041874">
    <property type="entry name" value="CA4/CA15"/>
</dbReference>
<dbReference type="PROSITE" id="PS00162">
    <property type="entry name" value="ALPHA_CA_1"/>
    <property type="match status" value="1"/>
</dbReference>
<evidence type="ECO:0000256" key="14">
    <source>
        <dbReference type="ARBA" id="ARBA00023288"/>
    </source>
</evidence>
<dbReference type="PANTHER" id="PTHR18952">
    <property type="entry name" value="CARBONIC ANHYDRASE"/>
    <property type="match status" value="1"/>
</dbReference>
<keyword evidence="13 17" id="KW-0456">Lyase</keyword>
<keyword evidence="7 17" id="KW-0479">Metal-binding</keyword>
<evidence type="ECO:0000313" key="19">
    <source>
        <dbReference type="Proteomes" id="UP000695026"/>
    </source>
</evidence>
<keyword evidence="12" id="KW-0325">Glycoprotein</keyword>
<dbReference type="FunFam" id="3.10.200.10:FF:000003">
    <property type="entry name" value="Carbonic anhydrase 12"/>
    <property type="match status" value="1"/>
</dbReference>
<name>A0A9F5N4K4_PYTBI</name>
<evidence type="ECO:0000256" key="8">
    <source>
        <dbReference type="ARBA" id="ARBA00022729"/>
    </source>
</evidence>
<evidence type="ECO:0000256" key="16">
    <source>
        <dbReference type="ARBA" id="ARBA00049061"/>
    </source>
</evidence>
<dbReference type="CDD" id="cd03117">
    <property type="entry name" value="alpha_CA_IV_XV_like"/>
    <property type="match status" value="1"/>
</dbReference>
<keyword evidence="19" id="KW-1185">Reference proteome</keyword>
<dbReference type="InterPro" id="IPR036398">
    <property type="entry name" value="CA_dom_sf"/>
</dbReference>
<evidence type="ECO:0000256" key="10">
    <source>
        <dbReference type="ARBA" id="ARBA00023136"/>
    </source>
</evidence>
<comment type="subunit">
    <text evidence="4">Interacts with SLC4A4.</text>
</comment>
<comment type="subcellular location">
    <subcellularLocation>
        <location evidence="2">Cell membrane</location>
        <topology evidence="2">Lipid-anchor</topology>
        <topology evidence="2">GPI-anchor</topology>
    </subcellularLocation>
</comment>
<reference evidence="20" key="1">
    <citation type="submission" date="2025-08" db="UniProtKB">
        <authorList>
            <consortium name="RefSeq"/>
        </authorList>
    </citation>
    <scope>IDENTIFICATION</scope>
    <source>
        <tissue evidence="20">Liver</tissue>
    </source>
</reference>
<dbReference type="PANTHER" id="PTHR18952:SF95">
    <property type="entry name" value="CARBONIC ANHYDRASE 4"/>
    <property type="match status" value="1"/>
</dbReference>
<evidence type="ECO:0000256" key="12">
    <source>
        <dbReference type="ARBA" id="ARBA00023180"/>
    </source>
</evidence>
<keyword evidence="11" id="KW-1015">Disulfide bond</keyword>
<evidence type="ECO:0000256" key="15">
    <source>
        <dbReference type="ARBA" id="ARBA00045603"/>
    </source>
</evidence>
<dbReference type="Proteomes" id="UP000695026">
    <property type="component" value="Unplaced"/>
</dbReference>
<accession>A0A9F5N4K4</accession>
<gene>
    <name evidence="20" type="primary">LOC103054833</name>
</gene>
<comment type="similarity">
    <text evidence="3 17">Belongs to the alpha-carbonic anhydrase family.</text>
</comment>
<dbReference type="InterPro" id="IPR001148">
    <property type="entry name" value="CA_dom"/>
</dbReference>
<dbReference type="Pfam" id="PF00194">
    <property type="entry name" value="Carb_anhydrase"/>
    <property type="match status" value="1"/>
</dbReference>
<dbReference type="SMART" id="SM01057">
    <property type="entry name" value="Carb_anhydrase"/>
    <property type="match status" value="1"/>
</dbReference>
<evidence type="ECO:0000256" key="2">
    <source>
        <dbReference type="ARBA" id="ARBA00004609"/>
    </source>
</evidence>
<dbReference type="InterPro" id="IPR023561">
    <property type="entry name" value="Carbonic_anhydrase_a-class"/>
</dbReference>
<dbReference type="OMA" id="AVEFHLH"/>